<evidence type="ECO:0000313" key="1">
    <source>
        <dbReference type="EMBL" id="KOF89243.1"/>
    </source>
</evidence>
<proteinExistence type="predicted"/>
<protein>
    <submittedName>
        <fullName evidence="1">Uncharacterized protein</fullName>
    </submittedName>
</protein>
<organism evidence="1">
    <name type="scientific">Octopus bimaculoides</name>
    <name type="common">California two-spotted octopus</name>
    <dbReference type="NCBI Taxonomy" id="37653"/>
    <lineage>
        <taxon>Eukaryota</taxon>
        <taxon>Metazoa</taxon>
        <taxon>Spiralia</taxon>
        <taxon>Lophotrochozoa</taxon>
        <taxon>Mollusca</taxon>
        <taxon>Cephalopoda</taxon>
        <taxon>Coleoidea</taxon>
        <taxon>Octopodiformes</taxon>
        <taxon>Octopoda</taxon>
        <taxon>Incirrata</taxon>
        <taxon>Octopodidae</taxon>
        <taxon>Octopus</taxon>
    </lineage>
</organism>
<dbReference type="AlphaFoldDB" id="A0A0L8HJ03"/>
<reference evidence="1" key="1">
    <citation type="submission" date="2015-07" db="EMBL/GenBank/DDBJ databases">
        <title>MeaNS - Measles Nucleotide Surveillance Program.</title>
        <authorList>
            <person name="Tran T."/>
            <person name="Druce J."/>
        </authorList>
    </citation>
    <scope>NUCLEOTIDE SEQUENCE</scope>
    <source>
        <strain evidence="1">UCB-OBI-ISO-001</strain>
        <tissue evidence="1">Gonad</tissue>
    </source>
</reference>
<dbReference type="EMBL" id="KQ418018">
    <property type="protein sequence ID" value="KOF89243.1"/>
    <property type="molecule type" value="Genomic_DNA"/>
</dbReference>
<gene>
    <name evidence="1" type="ORF">OCBIM_22013374mg</name>
</gene>
<sequence length="115" mass="11627">MTATVTTTKNCNNYSRLFCCNSGWSLCFAGVDVAVLVTTAAAAFVTTTTTTTITTTTTTTAAAVTAAAAAAAVIATTAAVVPVTAGTGVPTIASITKQNNNILPLPLFHHCHNLH</sequence>
<accession>A0A0L8HJ03</accession>
<name>A0A0L8HJ03_OCTBM</name>